<sequence length="250" mass="26488">MAEHENSAALDALLAAITDEPLPEGAHDDPEFATEHRAAVADVALLREQLTLLGDALAQPAAEAKPVRAPKRRARRPAGAPRTRSRRPLAVAMGTLVAVAFAAVVVGMGWLIAQNGVGGASDDAGSSAAKAADHDEKNGGRSLSAPGYLACARLVVEGTVARVERLGDGSQSRITLDVSRYYKPEKGADQVDFLMLEDMQPHLSKGQHVLIGIPEGVSRPDIWTVGEKEIARERAWISKALPQSKGLKCQ</sequence>
<keyword evidence="2" id="KW-0472">Membrane</keyword>
<name>A0AB39PDM5_9ACTN</name>
<evidence type="ECO:0000256" key="2">
    <source>
        <dbReference type="SAM" id="Phobius"/>
    </source>
</evidence>
<feature type="region of interest" description="Disordered" evidence="1">
    <location>
        <begin position="61"/>
        <end position="86"/>
    </location>
</feature>
<evidence type="ECO:0008006" key="4">
    <source>
        <dbReference type="Google" id="ProtNLM"/>
    </source>
</evidence>
<keyword evidence="2" id="KW-0812">Transmembrane</keyword>
<dbReference type="RefSeq" id="WP_369236663.1">
    <property type="nucleotide sequence ID" value="NZ_CP163435.1"/>
</dbReference>
<accession>A0AB39PDM5</accession>
<organism evidence="3">
    <name type="scientific">Streptomyces sp. R21</name>
    <dbReference type="NCBI Taxonomy" id="3238627"/>
    <lineage>
        <taxon>Bacteria</taxon>
        <taxon>Bacillati</taxon>
        <taxon>Actinomycetota</taxon>
        <taxon>Actinomycetes</taxon>
        <taxon>Kitasatosporales</taxon>
        <taxon>Streptomycetaceae</taxon>
        <taxon>Streptomyces</taxon>
    </lineage>
</organism>
<gene>
    <name evidence="3" type="ORF">AB5J56_29305</name>
</gene>
<feature type="transmembrane region" description="Helical" evidence="2">
    <location>
        <begin position="89"/>
        <end position="113"/>
    </location>
</feature>
<keyword evidence="2" id="KW-1133">Transmembrane helix</keyword>
<protein>
    <recommendedName>
        <fullName evidence="4">Telomeric repeat-binding factor 2</fullName>
    </recommendedName>
</protein>
<dbReference type="EMBL" id="CP163435">
    <property type="protein sequence ID" value="XDQ28532.1"/>
    <property type="molecule type" value="Genomic_DNA"/>
</dbReference>
<evidence type="ECO:0000313" key="3">
    <source>
        <dbReference type="EMBL" id="XDQ28532.1"/>
    </source>
</evidence>
<evidence type="ECO:0000256" key="1">
    <source>
        <dbReference type="SAM" id="MobiDB-lite"/>
    </source>
</evidence>
<dbReference type="AlphaFoldDB" id="A0AB39PDM5"/>
<proteinExistence type="predicted"/>
<reference evidence="3" key="1">
    <citation type="submission" date="2024-07" db="EMBL/GenBank/DDBJ databases">
        <authorList>
            <person name="Yu S.T."/>
        </authorList>
    </citation>
    <scope>NUCLEOTIDE SEQUENCE</scope>
    <source>
        <strain evidence="3">R21</strain>
    </source>
</reference>